<dbReference type="EMBL" id="BMAW01091807">
    <property type="protein sequence ID" value="GFS51741.1"/>
    <property type="molecule type" value="Genomic_DNA"/>
</dbReference>
<accession>A0A8X6IMU5</accession>
<proteinExistence type="predicted"/>
<feature type="domain" description="K Homology" evidence="2">
    <location>
        <begin position="20"/>
        <end position="51"/>
    </location>
</feature>
<dbReference type="OrthoDB" id="9674523at2759"/>
<dbReference type="GO" id="GO:0010468">
    <property type="term" value="P:regulation of gene expression"/>
    <property type="evidence" value="ECO:0007669"/>
    <property type="project" value="UniProtKB-ARBA"/>
</dbReference>
<keyword evidence="1" id="KW-0694">RNA-binding</keyword>
<dbReference type="Proteomes" id="UP000887013">
    <property type="component" value="Unassembled WGS sequence"/>
</dbReference>
<dbReference type="PROSITE" id="PS50084">
    <property type="entry name" value="KH_TYPE_1"/>
    <property type="match status" value="1"/>
</dbReference>
<protein>
    <recommendedName>
        <fullName evidence="2">K Homology domain-containing protein</fullName>
    </recommendedName>
</protein>
<sequence>MKAKKRLLEISNEKQIVEHTAEIKANPEQHKFLIGKNGASIKNVRDNTENSVIFRFFLSLCIFAVSSRGPPESKTAELCGSR</sequence>
<dbReference type="InterPro" id="IPR036612">
    <property type="entry name" value="KH_dom_type_1_sf"/>
</dbReference>
<evidence type="ECO:0000259" key="2">
    <source>
        <dbReference type="Pfam" id="PF00013"/>
    </source>
</evidence>
<gene>
    <name evidence="3" type="ORF">NPIL_417211</name>
</gene>
<dbReference type="AlphaFoldDB" id="A0A8X6IMU5"/>
<name>A0A8X6IMU5_NEPPI</name>
<evidence type="ECO:0000256" key="1">
    <source>
        <dbReference type="PROSITE-ProRule" id="PRU00117"/>
    </source>
</evidence>
<evidence type="ECO:0000313" key="4">
    <source>
        <dbReference type="Proteomes" id="UP000887013"/>
    </source>
</evidence>
<evidence type="ECO:0000313" key="3">
    <source>
        <dbReference type="EMBL" id="GFS51741.1"/>
    </source>
</evidence>
<dbReference type="Gene3D" id="3.30.1370.10">
    <property type="entry name" value="K Homology domain, type 1"/>
    <property type="match status" value="1"/>
</dbReference>
<dbReference type="SUPFAM" id="SSF54791">
    <property type="entry name" value="Eukaryotic type KH-domain (KH-domain type I)"/>
    <property type="match status" value="1"/>
</dbReference>
<organism evidence="3 4">
    <name type="scientific">Nephila pilipes</name>
    <name type="common">Giant wood spider</name>
    <name type="synonym">Nephila maculata</name>
    <dbReference type="NCBI Taxonomy" id="299642"/>
    <lineage>
        <taxon>Eukaryota</taxon>
        <taxon>Metazoa</taxon>
        <taxon>Ecdysozoa</taxon>
        <taxon>Arthropoda</taxon>
        <taxon>Chelicerata</taxon>
        <taxon>Arachnida</taxon>
        <taxon>Araneae</taxon>
        <taxon>Araneomorphae</taxon>
        <taxon>Entelegynae</taxon>
        <taxon>Araneoidea</taxon>
        <taxon>Nephilidae</taxon>
        <taxon>Nephila</taxon>
    </lineage>
</organism>
<dbReference type="GO" id="GO:0003723">
    <property type="term" value="F:RNA binding"/>
    <property type="evidence" value="ECO:0007669"/>
    <property type="project" value="UniProtKB-UniRule"/>
</dbReference>
<comment type="caution">
    <text evidence="3">The sequence shown here is derived from an EMBL/GenBank/DDBJ whole genome shotgun (WGS) entry which is preliminary data.</text>
</comment>
<dbReference type="InterPro" id="IPR004088">
    <property type="entry name" value="KH_dom_type_1"/>
</dbReference>
<dbReference type="Pfam" id="PF00013">
    <property type="entry name" value="KH_1"/>
    <property type="match status" value="1"/>
</dbReference>
<reference evidence="3" key="1">
    <citation type="submission" date="2020-08" db="EMBL/GenBank/DDBJ databases">
        <title>Multicomponent nature underlies the extraordinary mechanical properties of spider dragline silk.</title>
        <authorList>
            <person name="Kono N."/>
            <person name="Nakamura H."/>
            <person name="Mori M."/>
            <person name="Yoshida Y."/>
            <person name="Ohtoshi R."/>
            <person name="Malay A.D."/>
            <person name="Moran D.A.P."/>
            <person name="Tomita M."/>
            <person name="Numata K."/>
            <person name="Arakawa K."/>
        </authorList>
    </citation>
    <scope>NUCLEOTIDE SEQUENCE</scope>
</reference>
<keyword evidence="4" id="KW-1185">Reference proteome</keyword>